<protein>
    <submittedName>
        <fullName evidence="2">Uncharacterized protein</fullName>
    </submittedName>
</protein>
<evidence type="ECO:0000313" key="2">
    <source>
        <dbReference type="EMBL" id="KAG6776018.1"/>
    </source>
</evidence>
<dbReference type="AlphaFoldDB" id="A0A8X7ZRG8"/>
<name>A0A8X7ZRG8_POPTO</name>
<reference evidence="2" key="1">
    <citation type="journal article" date="2020" name="bioRxiv">
        <title>Hybrid origin of Populus tomentosa Carr. identified through genome sequencing and phylogenomic analysis.</title>
        <authorList>
            <person name="An X."/>
            <person name="Gao K."/>
            <person name="Chen Z."/>
            <person name="Li J."/>
            <person name="Yang X."/>
            <person name="Yang X."/>
            <person name="Zhou J."/>
            <person name="Guo T."/>
            <person name="Zhao T."/>
            <person name="Huang S."/>
            <person name="Miao D."/>
            <person name="Khan W.U."/>
            <person name="Rao P."/>
            <person name="Ye M."/>
            <person name="Lei B."/>
            <person name="Liao W."/>
            <person name="Wang J."/>
            <person name="Ji L."/>
            <person name="Li Y."/>
            <person name="Guo B."/>
            <person name="Mustafa N.S."/>
            <person name="Li S."/>
            <person name="Yun Q."/>
            <person name="Keller S.R."/>
            <person name="Mao J."/>
            <person name="Zhang R."/>
            <person name="Strauss S.H."/>
        </authorList>
    </citation>
    <scope>NUCLEOTIDE SEQUENCE</scope>
    <source>
        <strain evidence="2">GM15</strain>
        <tissue evidence="2">Leaf</tissue>
    </source>
</reference>
<sequence>MSEGGKRSSSNGFERPLTTEDQQARVYPSYVLVSFTSTYGRKNLKHMTLSILQVNDIRRLGEVAHEAQTGKVYRSNYFDKHGRTVLLESMRFCLI</sequence>
<gene>
    <name evidence="2" type="ORF">POTOM_019521</name>
</gene>
<organism evidence="2 3">
    <name type="scientific">Populus tomentosa</name>
    <name type="common">Chinese white poplar</name>
    <dbReference type="NCBI Taxonomy" id="118781"/>
    <lineage>
        <taxon>Eukaryota</taxon>
        <taxon>Viridiplantae</taxon>
        <taxon>Streptophyta</taxon>
        <taxon>Embryophyta</taxon>
        <taxon>Tracheophyta</taxon>
        <taxon>Spermatophyta</taxon>
        <taxon>Magnoliopsida</taxon>
        <taxon>eudicotyledons</taxon>
        <taxon>Gunneridae</taxon>
        <taxon>Pentapetalae</taxon>
        <taxon>rosids</taxon>
        <taxon>fabids</taxon>
        <taxon>Malpighiales</taxon>
        <taxon>Salicaceae</taxon>
        <taxon>Saliceae</taxon>
        <taxon>Populus</taxon>
    </lineage>
</organism>
<comment type="caution">
    <text evidence="2">The sequence shown here is derived from an EMBL/GenBank/DDBJ whole genome shotgun (WGS) entry which is preliminary data.</text>
</comment>
<dbReference type="EMBL" id="JAAWWB010000009">
    <property type="protein sequence ID" value="KAG6776018.1"/>
    <property type="molecule type" value="Genomic_DNA"/>
</dbReference>
<dbReference type="Proteomes" id="UP000886885">
    <property type="component" value="Chromosome 5A"/>
</dbReference>
<keyword evidence="3" id="KW-1185">Reference proteome</keyword>
<dbReference type="OrthoDB" id="75724at2759"/>
<evidence type="ECO:0000313" key="3">
    <source>
        <dbReference type="Proteomes" id="UP000886885"/>
    </source>
</evidence>
<accession>A0A8X7ZRG8</accession>
<evidence type="ECO:0000256" key="1">
    <source>
        <dbReference type="SAM" id="MobiDB-lite"/>
    </source>
</evidence>
<feature type="region of interest" description="Disordered" evidence="1">
    <location>
        <begin position="1"/>
        <end position="20"/>
    </location>
</feature>
<proteinExistence type="predicted"/>